<dbReference type="PANTHER" id="PTHR46797">
    <property type="entry name" value="HTH-TYPE TRANSCRIPTIONAL REGULATOR"/>
    <property type="match status" value="1"/>
</dbReference>
<proteinExistence type="predicted"/>
<evidence type="ECO:0000313" key="3">
    <source>
        <dbReference type="EMBL" id="OIK21123.1"/>
    </source>
</evidence>
<name>A0AAP7N6U9_BACAM</name>
<dbReference type="PANTHER" id="PTHR46797:SF1">
    <property type="entry name" value="METHYLPHOSPHONATE SYNTHASE"/>
    <property type="match status" value="1"/>
</dbReference>
<evidence type="ECO:0000313" key="4">
    <source>
        <dbReference type="Proteomes" id="UP000180036"/>
    </source>
</evidence>
<evidence type="ECO:0000256" key="1">
    <source>
        <dbReference type="ARBA" id="ARBA00023125"/>
    </source>
</evidence>
<dbReference type="PROSITE" id="PS50943">
    <property type="entry name" value="HTH_CROC1"/>
    <property type="match status" value="1"/>
</dbReference>
<dbReference type="SUPFAM" id="SSF47413">
    <property type="entry name" value="lambda repressor-like DNA-binding domains"/>
    <property type="match status" value="1"/>
</dbReference>
<reference evidence="3 4" key="1">
    <citation type="submission" date="2016-10" db="EMBL/GenBank/DDBJ databases">
        <authorList>
            <person name="Marach S."/>
            <person name="Prathuangwong S."/>
            <person name="Takikawa Y."/>
            <person name="Dohra H."/>
        </authorList>
    </citation>
    <scope>NUCLEOTIDE SEQUENCE [LARGE SCALE GENOMIC DNA]</scope>
    <source>
        <strain evidence="3 4">K2</strain>
    </source>
</reference>
<comment type="caution">
    <text evidence="3">The sequence shown here is derived from an EMBL/GenBank/DDBJ whole genome shotgun (WGS) entry which is preliminary data.</text>
</comment>
<gene>
    <name evidence="3" type="ORF">BKP66_05990</name>
</gene>
<dbReference type="AlphaFoldDB" id="A0AAP7N6U9"/>
<dbReference type="GO" id="GO:0005829">
    <property type="term" value="C:cytosol"/>
    <property type="evidence" value="ECO:0007669"/>
    <property type="project" value="TreeGrafter"/>
</dbReference>
<dbReference type="InterPro" id="IPR001387">
    <property type="entry name" value="Cro/C1-type_HTH"/>
</dbReference>
<feature type="domain" description="HTH cro/C1-type" evidence="2">
    <location>
        <begin position="19"/>
        <end position="73"/>
    </location>
</feature>
<keyword evidence="1" id="KW-0238">DNA-binding</keyword>
<dbReference type="RefSeq" id="WP_071347294.1">
    <property type="nucleotide sequence ID" value="NZ_CP062984.1"/>
</dbReference>
<dbReference type="SMART" id="SM00530">
    <property type="entry name" value="HTH_XRE"/>
    <property type="match status" value="1"/>
</dbReference>
<dbReference type="Gene3D" id="1.10.260.40">
    <property type="entry name" value="lambda repressor-like DNA-binding domains"/>
    <property type="match status" value="1"/>
</dbReference>
<dbReference type="EMBL" id="MOEA01000002">
    <property type="protein sequence ID" value="OIK21123.1"/>
    <property type="molecule type" value="Genomic_DNA"/>
</dbReference>
<accession>A0AAP7N6U9</accession>
<dbReference type="Pfam" id="PF01381">
    <property type="entry name" value="HTH_3"/>
    <property type="match status" value="1"/>
</dbReference>
<protein>
    <submittedName>
        <fullName evidence="3">Transcriptional regulator</fullName>
    </submittedName>
</protein>
<dbReference type="CDD" id="cd00093">
    <property type="entry name" value="HTH_XRE"/>
    <property type="match status" value="1"/>
</dbReference>
<organism evidence="3 4">
    <name type="scientific">Bacillus amyloliquefaciens</name>
    <name type="common">Bacillus velezensis</name>
    <dbReference type="NCBI Taxonomy" id="1390"/>
    <lineage>
        <taxon>Bacteria</taxon>
        <taxon>Bacillati</taxon>
        <taxon>Bacillota</taxon>
        <taxon>Bacilli</taxon>
        <taxon>Bacillales</taxon>
        <taxon>Bacillaceae</taxon>
        <taxon>Bacillus</taxon>
        <taxon>Bacillus amyloliquefaciens group</taxon>
    </lineage>
</organism>
<dbReference type="InterPro" id="IPR010982">
    <property type="entry name" value="Lambda_DNA-bd_dom_sf"/>
</dbReference>
<dbReference type="GO" id="GO:0003677">
    <property type="term" value="F:DNA binding"/>
    <property type="evidence" value="ECO:0007669"/>
    <property type="project" value="UniProtKB-KW"/>
</dbReference>
<dbReference type="Proteomes" id="UP000180036">
    <property type="component" value="Unassembled WGS sequence"/>
</dbReference>
<dbReference type="InterPro" id="IPR050807">
    <property type="entry name" value="TransReg_Diox_bact_type"/>
</dbReference>
<sequence length="76" mass="8916">MKNEKNYIEALLIDLGKRIRDLRERKGYSQEILGFKAGLHRNYISKLELAQKNPTYTTLIKLSIALEVNIEELIKR</sequence>
<dbReference type="GO" id="GO:0003700">
    <property type="term" value="F:DNA-binding transcription factor activity"/>
    <property type="evidence" value="ECO:0007669"/>
    <property type="project" value="TreeGrafter"/>
</dbReference>
<evidence type="ECO:0000259" key="2">
    <source>
        <dbReference type="PROSITE" id="PS50943"/>
    </source>
</evidence>